<keyword evidence="2" id="KW-1185">Reference proteome</keyword>
<organism evidence="1 2">
    <name type="scientific">Hypoxylon rubiginosum</name>
    <dbReference type="NCBI Taxonomy" id="110542"/>
    <lineage>
        <taxon>Eukaryota</taxon>
        <taxon>Fungi</taxon>
        <taxon>Dikarya</taxon>
        <taxon>Ascomycota</taxon>
        <taxon>Pezizomycotina</taxon>
        <taxon>Sordariomycetes</taxon>
        <taxon>Xylariomycetidae</taxon>
        <taxon>Xylariales</taxon>
        <taxon>Hypoxylaceae</taxon>
        <taxon>Hypoxylon</taxon>
    </lineage>
</organism>
<comment type="caution">
    <text evidence="1">The sequence shown here is derived from an EMBL/GenBank/DDBJ whole genome shotgun (WGS) entry which is preliminary data.</text>
</comment>
<evidence type="ECO:0000313" key="1">
    <source>
        <dbReference type="EMBL" id="KAI6086617.1"/>
    </source>
</evidence>
<evidence type="ECO:0000313" key="2">
    <source>
        <dbReference type="Proteomes" id="UP001497680"/>
    </source>
</evidence>
<accession>A0ACC0D1N9</accession>
<gene>
    <name evidence="1" type="ORF">F4821DRAFT_238165</name>
</gene>
<proteinExistence type="predicted"/>
<reference evidence="1 2" key="1">
    <citation type="journal article" date="2022" name="New Phytol.">
        <title>Ecological generalism drives hyperdiversity of secondary metabolite gene clusters in xylarialean endophytes.</title>
        <authorList>
            <person name="Franco M.E.E."/>
            <person name="Wisecaver J.H."/>
            <person name="Arnold A.E."/>
            <person name="Ju Y.M."/>
            <person name="Slot J.C."/>
            <person name="Ahrendt S."/>
            <person name="Moore L.P."/>
            <person name="Eastman K.E."/>
            <person name="Scott K."/>
            <person name="Konkel Z."/>
            <person name="Mondo S.J."/>
            <person name="Kuo A."/>
            <person name="Hayes R.D."/>
            <person name="Haridas S."/>
            <person name="Andreopoulos B."/>
            <person name="Riley R."/>
            <person name="LaButti K."/>
            <person name="Pangilinan J."/>
            <person name="Lipzen A."/>
            <person name="Amirebrahimi M."/>
            <person name="Yan J."/>
            <person name="Adam C."/>
            <person name="Keymanesh K."/>
            <person name="Ng V."/>
            <person name="Louie K."/>
            <person name="Northen T."/>
            <person name="Drula E."/>
            <person name="Henrissat B."/>
            <person name="Hsieh H.M."/>
            <person name="Youens-Clark K."/>
            <person name="Lutzoni F."/>
            <person name="Miadlikowska J."/>
            <person name="Eastwood D.C."/>
            <person name="Hamelin R.C."/>
            <person name="Grigoriev I.V."/>
            <person name="U'Ren J.M."/>
        </authorList>
    </citation>
    <scope>NUCLEOTIDE SEQUENCE [LARGE SCALE GENOMIC DNA]</scope>
    <source>
        <strain evidence="1 2">ER1909</strain>
    </source>
</reference>
<dbReference type="Proteomes" id="UP001497680">
    <property type="component" value="Unassembled WGS sequence"/>
</dbReference>
<protein>
    <submittedName>
        <fullName evidence="1">Uncharacterized protein</fullName>
    </submittedName>
</protein>
<dbReference type="EMBL" id="MU394314">
    <property type="protein sequence ID" value="KAI6086617.1"/>
    <property type="molecule type" value="Genomic_DNA"/>
</dbReference>
<sequence length="220" mass="24492">MMATNNTAKAIGEHRQAEEIPAFQSIAPCIFVPAQTDLTKPPSDLPSEPNALLSETLGQINEHADAVQDNIYYMLDREKTRIRQECRQREAHLPHHLKVTPGLEEGEDQWLVDSTTGVEEVLFVRSIVHKPERGPYEVPPSFTHSQCLHAEFSGKETPRKYAEKMVLNLAKHGVQNLEGLAQYVNNVKEAKSKELENEKLSKSPGSVGIAPADADKMDTS</sequence>
<name>A0ACC0D1N9_9PEZI</name>